<dbReference type="Proteomes" id="UP000559987">
    <property type="component" value="Unassembled WGS sequence"/>
</dbReference>
<gene>
    <name evidence="1" type="ORF">FHS30_002664</name>
</gene>
<sequence>MKSMEIIIEGPSFYDEEDENIFFNALYALPGFLSVKGKGLNLHIQFKSSPSDEAVKQLVVICRRWFIDIAPLLPLKNQNNSGLVLWHEPAS</sequence>
<protein>
    <submittedName>
        <fullName evidence="1">Uncharacterized protein</fullName>
    </submittedName>
</protein>
<comment type="caution">
    <text evidence="1">The sequence shown here is derived from an EMBL/GenBank/DDBJ whole genome shotgun (WGS) entry which is preliminary data.</text>
</comment>
<keyword evidence="2" id="KW-1185">Reference proteome</keyword>
<organism evidence="1 2">
    <name type="scientific">Simiduia aestuariiviva</name>
    <dbReference type="NCBI Taxonomy" id="1510459"/>
    <lineage>
        <taxon>Bacteria</taxon>
        <taxon>Pseudomonadati</taxon>
        <taxon>Pseudomonadota</taxon>
        <taxon>Gammaproteobacteria</taxon>
        <taxon>Cellvibrionales</taxon>
        <taxon>Cellvibrionaceae</taxon>
        <taxon>Simiduia</taxon>
    </lineage>
</organism>
<accession>A0A839UU09</accession>
<evidence type="ECO:0000313" key="2">
    <source>
        <dbReference type="Proteomes" id="UP000559987"/>
    </source>
</evidence>
<reference evidence="1 2" key="1">
    <citation type="submission" date="2020-08" db="EMBL/GenBank/DDBJ databases">
        <title>Genomic Encyclopedia of Type Strains, Phase III (KMG-III): the genomes of soil and plant-associated and newly described type strains.</title>
        <authorList>
            <person name="Whitman W."/>
        </authorList>
    </citation>
    <scope>NUCLEOTIDE SEQUENCE [LARGE SCALE GENOMIC DNA]</scope>
    <source>
        <strain evidence="1 2">CECT 8571</strain>
    </source>
</reference>
<evidence type="ECO:0000313" key="1">
    <source>
        <dbReference type="EMBL" id="MBB3169456.1"/>
    </source>
</evidence>
<proteinExistence type="predicted"/>
<name>A0A839UU09_9GAMM</name>
<dbReference type="AlphaFoldDB" id="A0A839UU09"/>
<dbReference type="EMBL" id="JACHXZ010000003">
    <property type="protein sequence ID" value="MBB3169456.1"/>
    <property type="molecule type" value="Genomic_DNA"/>
</dbReference>